<protein>
    <submittedName>
        <fullName evidence="2">Uncharacterized protein</fullName>
    </submittedName>
</protein>
<dbReference type="Proteomes" id="UP000290174">
    <property type="component" value="Unassembled WGS sequence"/>
</dbReference>
<organism evidence="2 4">
    <name type="scientific">Bradyrhizobium zhanjiangense</name>
    <dbReference type="NCBI Taxonomy" id="1325107"/>
    <lineage>
        <taxon>Bacteria</taxon>
        <taxon>Pseudomonadati</taxon>
        <taxon>Pseudomonadota</taxon>
        <taxon>Alphaproteobacteria</taxon>
        <taxon>Hyphomicrobiales</taxon>
        <taxon>Nitrobacteraceae</taxon>
        <taxon>Bradyrhizobium</taxon>
    </lineage>
</organism>
<dbReference type="AlphaFoldDB" id="A0A4Q0SRT4"/>
<evidence type="ECO:0000313" key="4">
    <source>
        <dbReference type="Proteomes" id="UP000290565"/>
    </source>
</evidence>
<gene>
    <name evidence="1" type="ORF">EAS61_41065</name>
    <name evidence="2" type="ORF">XH94_06645</name>
</gene>
<name>A0A4Q0SRT4_9BRAD</name>
<dbReference type="RefSeq" id="WP_128933096.1">
    <property type="nucleotide sequence ID" value="NZ_CP022221.1"/>
</dbReference>
<sequence length="59" mass="6513">MIVFLGMMMAKDLIQVSARSREVSRQEEVIATPVLPKEGYAGDACDKPGINSEPIAERY</sequence>
<dbReference type="Proteomes" id="UP000290565">
    <property type="component" value="Unassembled WGS sequence"/>
</dbReference>
<evidence type="ECO:0000313" key="2">
    <source>
        <dbReference type="EMBL" id="RXH41660.1"/>
    </source>
</evidence>
<reference evidence="1 3" key="2">
    <citation type="submission" date="2018-11" db="EMBL/GenBank/DDBJ databases">
        <title>Bradyrhizobium sp. nov., isolated from effective nodules of peanut in China.</title>
        <authorList>
            <person name="Li Y."/>
        </authorList>
    </citation>
    <scope>NUCLEOTIDE SEQUENCE [LARGE SCALE GENOMIC DNA]</scope>
    <source>
        <strain evidence="1 3">CCBAU 51770</strain>
    </source>
</reference>
<accession>A0A4Q0Q483</accession>
<evidence type="ECO:0000313" key="1">
    <source>
        <dbReference type="EMBL" id="RXG83762.1"/>
    </source>
</evidence>
<reference evidence="2 4" key="1">
    <citation type="submission" date="2015-04" db="EMBL/GenBank/DDBJ databases">
        <title>Comparative genomics of rhizobia nodulating Arachis hypogaea in China.</title>
        <authorList>
            <person name="Li Y."/>
        </authorList>
    </citation>
    <scope>NUCLEOTIDE SEQUENCE [LARGE SCALE GENOMIC DNA]</scope>
    <source>
        <strain evidence="2 4">CCBAU 51787</strain>
    </source>
</reference>
<proteinExistence type="predicted"/>
<dbReference type="EMBL" id="LBJM01000014">
    <property type="protein sequence ID" value="RXH41660.1"/>
    <property type="molecule type" value="Genomic_DNA"/>
</dbReference>
<dbReference type="EMBL" id="RKMK01000096">
    <property type="protein sequence ID" value="RXG83762.1"/>
    <property type="molecule type" value="Genomic_DNA"/>
</dbReference>
<accession>A0A4Q0SRT4</accession>
<evidence type="ECO:0000313" key="3">
    <source>
        <dbReference type="Proteomes" id="UP000290174"/>
    </source>
</evidence>
<comment type="caution">
    <text evidence="2">The sequence shown here is derived from an EMBL/GenBank/DDBJ whole genome shotgun (WGS) entry which is preliminary data.</text>
</comment>